<comment type="caution">
    <text evidence="8">The sequence shown here is derived from an EMBL/GenBank/DDBJ whole genome shotgun (WGS) entry which is preliminary data.</text>
</comment>
<keyword evidence="5 6" id="KW-0472">Membrane</keyword>
<dbReference type="Pfam" id="PF04138">
    <property type="entry name" value="GtrA_DPMS_TM"/>
    <property type="match status" value="1"/>
</dbReference>
<reference evidence="8 9" key="1">
    <citation type="submission" date="2021-07" db="EMBL/GenBank/DDBJ databases">
        <title>Paenibacillus radiodurans sp. nov., isolated from the southeastern edge of Tengger Desert.</title>
        <authorList>
            <person name="Zhang G."/>
        </authorList>
    </citation>
    <scope>NUCLEOTIDE SEQUENCE [LARGE SCALE GENOMIC DNA]</scope>
    <source>
        <strain evidence="8 9">CCM 7311</strain>
    </source>
</reference>
<keyword evidence="4 6" id="KW-1133">Transmembrane helix</keyword>
<comment type="similarity">
    <text evidence="2">Belongs to the GtrA family.</text>
</comment>
<dbReference type="PANTHER" id="PTHR38459:SF1">
    <property type="entry name" value="PROPHAGE BACTOPRENOL-LINKED GLUCOSE TRANSLOCASE HOMOLOG"/>
    <property type="match status" value="1"/>
</dbReference>
<organism evidence="8 9">
    <name type="scientific">Paenibacillus sepulcri</name>
    <dbReference type="NCBI Taxonomy" id="359917"/>
    <lineage>
        <taxon>Bacteria</taxon>
        <taxon>Bacillati</taxon>
        <taxon>Bacillota</taxon>
        <taxon>Bacilli</taxon>
        <taxon>Bacillales</taxon>
        <taxon>Paenibacillaceae</taxon>
        <taxon>Paenibacillus</taxon>
    </lineage>
</organism>
<name>A0ABS7C1V3_9BACL</name>
<evidence type="ECO:0000256" key="4">
    <source>
        <dbReference type="ARBA" id="ARBA00022989"/>
    </source>
</evidence>
<evidence type="ECO:0000313" key="9">
    <source>
        <dbReference type="Proteomes" id="UP001519887"/>
    </source>
</evidence>
<evidence type="ECO:0000259" key="7">
    <source>
        <dbReference type="Pfam" id="PF04138"/>
    </source>
</evidence>
<keyword evidence="9" id="KW-1185">Reference proteome</keyword>
<feature type="transmembrane region" description="Helical" evidence="6">
    <location>
        <begin position="76"/>
        <end position="97"/>
    </location>
</feature>
<dbReference type="RefSeq" id="WP_210045195.1">
    <property type="nucleotide sequence ID" value="NZ_JBHLVU010000013.1"/>
</dbReference>
<dbReference type="EMBL" id="JAHZIK010000270">
    <property type="protein sequence ID" value="MBW7454898.1"/>
    <property type="molecule type" value="Genomic_DNA"/>
</dbReference>
<evidence type="ECO:0000256" key="5">
    <source>
        <dbReference type="ARBA" id="ARBA00023136"/>
    </source>
</evidence>
<evidence type="ECO:0000256" key="2">
    <source>
        <dbReference type="ARBA" id="ARBA00009399"/>
    </source>
</evidence>
<keyword evidence="3 6" id="KW-0812">Transmembrane</keyword>
<feature type="transmembrane region" description="Helical" evidence="6">
    <location>
        <begin position="36"/>
        <end position="56"/>
    </location>
</feature>
<dbReference type="PANTHER" id="PTHR38459">
    <property type="entry name" value="PROPHAGE BACTOPRENOL-LINKED GLUCOSE TRANSLOCASE HOMOLOG"/>
    <property type="match status" value="1"/>
</dbReference>
<dbReference type="InterPro" id="IPR051401">
    <property type="entry name" value="GtrA_CellWall_Glycosyl"/>
</dbReference>
<sequence>MRSLLQHSIVKYAVVGLLGTALHFTLLAALVEWAGFHPVAGSVLGFTVVLAVSFVLNKQWTFQETENGKQAGYRQFMRYSIVSGSGLCLNTLIMYAAVEWLHLPYLLGQVLVTVVVPVQNYLFNRNWTFR</sequence>
<protein>
    <submittedName>
        <fullName evidence="8">GtrA family protein</fullName>
    </submittedName>
</protein>
<evidence type="ECO:0000256" key="3">
    <source>
        <dbReference type="ARBA" id="ARBA00022692"/>
    </source>
</evidence>
<dbReference type="InterPro" id="IPR007267">
    <property type="entry name" value="GtrA_DPMS_TM"/>
</dbReference>
<evidence type="ECO:0000256" key="6">
    <source>
        <dbReference type="SAM" id="Phobius"/>
    </source>
</evidence>
<gene>
    <name evidence="8" type="ORF">K0U00_12725</name>
</gene>
<dbReference type="Proteomes" id="UP001519887">
    <property type="component" value="Unassembled WGS sequence"/>
</dbReference>
<proteinExistence type="inferred from homology"/>
<feature type="transmembrane region" description="Helical" evidence="6">
    <location>
        <begin position="103"/>
        <end position="123"/>
    </location>
</feature>
<evidence type="ECO:0000313" key="8">
    <source>
        <dbReference type="EMBL" id="MBW7454898.1"/>
    </source>
</evidence>
<evidence type="ECO:0000256" key="1">
    <source>
        <dbReference type="ARBA" id="ARBA00004141"/>
    </source>
</evidence>
<accession>A0ABS7C1V3</accession>
<comment type="subcellular location">
    <subcellularLocation>
        <location evidence="1">Membrane</location>
        <topology evidence="1">Multi-pass membrane protein</topology>
    </subcellularLocation>
</comment>
<feature type="transmembrane region" description="Helical" evidence="6">
    <location>
        <begin position="12"/>
        <end position="30"/>
    </location>
</feature>
<feature type="domain" description="GtrA/DPMS transmembrane" evidence="7">
    <location>
        <begin position="11"/>
        <end position="129"/>
    </location>
</feature>